<name>A0A0N0E3E6_9PSED</name>
<evidence type="ECO:0000259" key="1">
    <source>
        <dbReference type="Pfam" id="PF14588"/>
    </source>
</evidence>
<dbReference type="Pfam" id="PF14588">
    <property type="entry name" value="YjgF_endoribonc"/>
    <property type="match status" value="1"/>
</dbReference>
<dbReference type="SUPFAM" id="SSF55298">
    <property type="entry name" value="YjgF-like"/>
    <property type="match status" value="1"/>
</dbReference>
<dbReference type="CDD" id="cd02199">
    <property type="entry name" value="YjgF_YER057c_UK114_like_1"/>
    <property type="match status" value="1"/>
</dbReference>
<dbReference type="PATRIC" id="fig|50340.43.peg.766"/>
<evidence type="ECO:0000313" key="3">
    <source>
        <dbReference type="Proteomes" id="UP000037931"/>
    </source>
</evidence>
<accession>A0A0N0E3E6</accession>
<dbReference type="AlphaFoldDB" id="A0A0N0E3E6"/>
<dbReference type="STRING" id="50340.PF66_03467"/>
<dbReference type="OrthoDB" id="8587942at2"/>
<reference evidence="2 3" key="1">
    <citation type="journal article" date="2015" name="PLoS ONE">
        <title>Rice-Infecting Pseudomonas Genomes Are Highly Accessorized and Harbor Multiple Putative Virulence Mechanisms to Cause Sheath Brown Rot.</title>
        <authorList>
            <person name="Quibod I.L."/>
            <person name="Grande G."/>
            <person name="Oreiro E.G."/>
            <person name="Borja F.N."/>
            <person name="Dossa G.S."/>
            <person name="Mauleon R."/>
            <person name="Cruz C.V."/>
            <person name="Oliva R."/>
        </authorList>
    </citation>
    <scope>NUCLEOTIDE SEQUENCE [LARGE SCALE GENOMIC DNA]</scope>
    <source>
        <strain evidence="2 3">IRRI 6609</strain>
    </source>
</reference>
<feature type="domain" description="Endoribonuclease L-PSP/chorismate mutase-like" evidence="1">
    <location>
        <begin position="28"/>
        <end position="147"/>
    </location>
</feature>
<dbReference type="PANTHER" id="PTHR43760">
    <property type="entry name" value="ENDORIBONUCLEASE-RELATED"/>
    <property type="match status" value="1"/>
</dbReference>
<comment type="caution">
    <text evidence="2">The sequence shown here is derived from an EMBL/GenBank/DDBJ whole genome shotgun (WGS) entry which is preliminary data.</text>
</comment>
<dbReference type="InterPro" id="IPR013813">
    <property type="entry name" value="Endoribo_LPSP/chorism_mut-like"/>
</dbReference>
<gene>
    <name evidence="2" type="ORF">PF66_03467</name>
</gene>
<evidence type="ECO:0000313" key="2">
    <source>
        <dbReference type="EMBL" id="KPA90005.1"/>
    </source>
</evidence>
<sequence length="160" mass="17601">MPQSRNERFAQVADQLGYSFEGEMKIGGNYVPAVQNDLEIYVSGQIPRVDNTVMVTGRVGAQTTLEQARHGARISTMRALAILRQMLDGDLERIRKILRISVFVQSAEDFTQQSEVADGASEVLYTVFGEAGVHTRTSVGVFQLPKNASVEIDMVVALKP</sequence>
<dbReference type="InterPro" id="IPR035959">
    <property type="entry name" value="RutC-like_sf"/>
</dbReference>
<keyword evidence="3" id="KW-1185">Reference proteome</keyword>
<dbReference type="Gene3D" id="3.30.1330.40">
    <property type="entry name" value="RutC-like"/>
    <property type="match status" value="1"/>
</dbReference>
<dbReference type="RefSeq" id="WP_054060182.1">
    <property type="nucleotide sequence ID" value="NZ_JAQMZR010000060.1"/>
</dbReference>
<organism evidence="2 3">
    <name type="scientific">Pseudomonas asplenii</name>
    <dbReference type="NCBI Taxonomy" id="53407"/>
    <lineage>
        <taxon>Bacteria</taxon>
        <taxon>Pseudomonadati</taxon>
        <taxon>Pseudomonadota</taxon>
        <taxon>Gammaproteobacteria</taxon>
        <taxon>Pseudomonadales</taxon>
        <taxon>Pseudomonadaceae</taxon>
        <taxon>Pseudomonas</taxon>
    </lineage>
</organism>
<dbReference type="EMBL" id="JSYZ01000012">
    <property type="protein sequence ID" value="KPA90005.1"/>
    <property type="molecule type" value="Genomic_DNA"/>
</dbReference>
<dbReference type="Proteomes" id="UP000037931">
    <property type="component" value="Unassembled WGS sequence"/>
</dbReference>
<protein>
    <submittedName>
        <fullName evidence="2">Putative translation initiation inhibitor, yjgF family</fullName>
    </submittedName>
</protein>
<proteinExistence type="predicted"/>
<dbReference type="PANTHER" id="PTHR43760:SF1">
    <property type="entry name" value="ENDORIBONUCLEASE L-PSP_CHORISMATE MUTASE-LIKE DOMAIN-CONTAINING PROTEIN"/>
    <property type="match status" value="1"/>
</dbReference>